<dbReference type="Gene3D" id="1.10.510.10">
    <property type="entry name" value="Transferase(Phosphotransferase) domain 1"/>
    <property type="match status" value="1"/>
</dbReference>
<protein>
    <submittedName>
        <fullName evidence="7">Serine/threonine-protein kinase PLK3-like</fullName>
    </submittedName>
</protein>
<dbReference type="Proteomes" id="UP000515135">
    <property type="component" value="Unplaced"/>
</dbReference>
<dbReference type="PANTHER" id="PTHR24345">
    <property type="entry name" value="SERINE/THREONINE-PROTEIN KINASE PLK"/>
    <property type="match status" value="1"/>
</dbReference>
<dbReference type="SUPFAM" id="SSF56112">
    <property type="entry name" value="Protein kinase-like (PK-like)"/>
    <property type="match status" value="1"/>
</dbReference>
<keyword evidence="4" id="KW-0723">Serine/threonine-protein kinase</keyword>
<comment type="similarity">
    <text evidence="4">Belongs to the protein kinase superfamily.</text>
</comment>
<evidence type="ECO:0000256" key="2">
    <source>
        <dbReference type="ARBA" id="ARBA00022840"/>
    </source>
</evidence>
<evidence type="ECO:0000259" key="5">
    <source>
        <dbReference type="PROSITE" id="PS50011"/>
    </source>
</evidence>
<dbReference type="Pfam" id="PF00069">
    <property type="entry name" value="Pkinase"/>
    <property type="match status" value="1"/>
</dbReference>
<gene>
    <name evidence="7" type="primary">LOC109482474</name>
</gene>
<dbReference type="InterPro" id="IPR008271">
    <property type="entry name" value="Ser/Thr_kinase_AS"/>
</dbReference>
<dbReference type="GO" id="GO:0004674">
    <property type="term" value="F:protein serine/threonine kinase activity"/>
    <property type="evidence" value="ECO:0007669"/>
    <property type="project" value="UniProtKB-KW"/>
</dbReference>
<evidence type="ECO:0000313" key="7">
    <source>
        <dbReference type="RefSeq" id="XP_019640754.1"/>
    </source>
</evidence>
<keyword evidence="1 3" id="KW-0547">Nucleotide-binding</keyword>
<dbReference type="GeneID" id="109482474"/>
<feature type="binding site" evidence="3">
    <location>
        <position position="56"/>
    </location>
    <ligand>
        <name>ATP</name>
        <dbReference type="ChEBI" id="CHEBI:30616"/>
    </ligand>
</feature>
<dbReference type="GO" id="GO:0005737">
    <property type="term" value="C:cytoplasm"/>
    <property type="evidence" value="ECO:0007669"/>
    <property type="project" value="TreeGrafter"/>
</dbReference>
<keyword evidence="4" id="KW-0808">Transferase</keyword>
<evidence type="ECO:0000256" key="1">
    <source>
        <dbReference type="ARBA" id="ARBA00022741"/>
    </source>
</evidence>
<dbReference type="InterPro" id="IPR017441">
    <property type="entry name" value="Protein_kinase_ATP_BS"/>
</dbReference>
<proteinExistence type="inferred from homology"/>
<dbReference type="PROSITE" id="PS50011">
    <property type="entry name" value="PROTEIN_KINASE_DOM"/>
    <property type="match status" value="1"/>
</dbReference>
<reference evidence="7" key="1">
    <citation type="submission" date="2025-08" db="UniProtKB">
        <authorList>
            <consortium name="RefSeq"/>
        </authorList>
    </citation>
    <scope>IDENTIFICATION</scope>
    <source>
        <tissue evidence="7">Gonad</tissue>
    </source>
</reference>
<dbReference type="GO" id="GO:0005813">
    <property type="term" value="C:centrosome"/>
    <property type="evidence" value="ECO:0007669"/>
    <property type="project" value="TreeGrafter"/>
</dbReference>
<dbReference type="GO" id="GO:0007052">
    <property type="term" value="P:mitotic spindle organization"/>
    <property type="evidence" value="ECO:0007669"/>
    <property type="project" value="TreeGrafter"/>
</dbReference>
<dbReference type="PROSITE" id="PS00108">
    <property type="entry name" value="PROTEIN_KINASE_ST"/>
    <property type="match status" value="1"/>
</dbReference>
<dbReference type="CDD" id="cd00180">
    <property type="entry name" value="PKc"/>
    <property type="match status" value="1"/>
</dbReference>
<keyword evidence="6" id="KW-1185">Reference proteome</keyword>
<dbReference type="InterPro" id="IPR011009">
    <property type="entry name" value="Kinase-like_dom_sf"/>
</dbReference>
<keyword evidence="4" id="KW-0418">Kinase</keyword>
<dbReference type="AlphaFoldDB" id="A0A6P5A363"/>
<evidence type="ECO:0000313" key="6">
    <source>
        <dbReference type="Proteomes" id="UP000515135"/>
    </source>
</evidence>
<sequence length="325" mass="37520">MFNCLKCITRKNNDVEPSCDSGVPGLAGVIKLIGQGGFGRVYSVTGGGGGALYAVKVAEPRNPRQLQRLGMEIQIHSFLRHDRIVRMLDWAETSHGQFYICLEYCEMGSLYSYVEQLKQEKRYMDSRKIRDIFGQLVEGCQYLHEQCIIHRDLKPQNILLTESLDVKITDFGLAIVSPGRRAVWESVWGSPGYVPPEVLVEPRYTPAADVWALGCVLFWMYAGFVAFPERNLKSRNYHRKVRRLYTIRKTTSKFDAVAVRELLLQLLEEQPEDRPSCDTILSHDFLRQGFLVDKEVHKHDRSVAKRYAFRRAPFYLDYWAELFGR</sequence>
<organism evidence="6 7">
    <name type="scientific">Branchiostoma belcheri</name>
    <name type="common">Amphioxus</name>
    <dbReference type="NCBI Taxonomy" id="7741"/>
    <lineage>
        <taxon>Eukaryota</taxon>
        <taxon>Metazoa</taxon>
        <taxon>Chordata</taxon>
        <taxon>Cephalochordata</taxon>
        <taxon>Leptocardii</taxon>
        <taxon>Amphioxiformes</taxon>
        <taxon>Branchiostomatidae</taxon>
        <taxon>Branchiostoma</taxon>
    </lineage>
</organism>
<dbReference type="PANTHER" id="PTHR24345:SF43">
    <property type="entry name" value="INACTIVE SERINE_THREONINE-PROTEIN KINASE PLK5"/>
    <property type="match status" value="1"/>
</dbReference>
<evidence type="ECO:0000256" key="3">
    <source>
        <dbReference type="PROSITE-ProRule" id="PRU10141"/>
    </source>
</evidence>
<dbReference type="GO" id="GO:0005634">
    <property type="term" value="C:nucleus"/>
    <property type="evidence" value="ECO:0007669"/>
    <property type="project" value="TreeGrafter"/>
</dbReference>
<dbReference type="PROSITE" id="PS00107">
    <property type="entry name" value="PROTEIN_KINASE_ATP"/>
    <property type="match status" value="1"/>
</dbReference>
<evidence type="ECO:0000256" key="4">
    <source>
        <dbReference type="RuleBase" id="RU000304"/>
    </source>
</evidence>
<dbReference type="RefSeq" id="XP_019640754.1">
    <property type="nucleotide sequence ID" value="XM_019785195.1"/>
</dbReference>
<accession>A0A6P5A363</accession>
<dbReference type="GO" id="GO:0000922">
    <property type="term" value="C:spindle pole"/>
    <property type="evidence" value="ECO:0007669"/>
    <property type="project" value="TreeGrafter"/>
</dbReference>
<dbReference type="InterPro" id="IPR000719">
    <property type="entry name" value="Prot_kinase_dom"/>
</dbReference>
<dbReference type="KEGG" id="bbel:109482474"/>
<dbReference type="SMART" id="SM00220">
    <property type="entry name" value="S_TKc"/>
    <property type="match status" value="1"/>
</dbReference>
<dbReference type="GO" id="GO:0000776">
    <property type="term" value="C:kinetochore"/>
    <property type="evidence" value="ECO:0007669"/>
    <property type="project" value="TreeGrafter"/>
</dbReference>
<dbReference type="OrthoDB" id="10003012at2759"/>
<keyword evidence="2 3" id="KW-0067">ATP-binding</keyword>
<name>A0A6P5A363_BRABE</name>
<feature type="domain" description="Protein kinase" evidence="5">
    <location>
        <begin position="27"/>
        <end position="286"/>
    </location>
</feature>
<dbReference type="GO" id="GO:0005524">
    <property type="term" value="F:ATP binding"/>
    <property type="evidence" value="ECO:0007669"/>
    <property type="project" value="UniProtKB-UniRule"/>
</dbReference>